<keyword evidence="2" id="KW-1185">Reference proteome</keyword>
<dbReference type="AlphaFoldDB" id="A0A2U1KCE5"/>
<sequence>MEKESLARKAIAHEESQMEKLLQQFLVDCGHVVDTLDGNISKKCQDINLLKESLHQAVLLSGLLSSIQTSPIIATEAADCSTDDHVIAATQKPINSGKSVTFDVSPEHGLFSFQKPIESGKSVSLDVNPENLQKNGKLVTSVVPPEHKQLTNKIQKDENGPRHNHVKSFGLAIGSSINPWPFV</sequence>
<dbReference type="Proteomes" id="UP000245207">
    <property type="component" value="Unassembled WGS sequence"/>
</dbReference>
<gene>
    <name evidence="1" type="ORF">CTI12_AA619070</name>
</gene>
<evidence type="ECO:0000313" key="2">
    <source>
        <dbReference type="Proteomes" id="UP000245207"/>
    </source>
</evidence>
<accession>A0A2U1KCE5</accession>
<comment type="caution">
    <text evidence="1">The sequence shown here is derived from an EMBL/GenBank/DDBJ whole genome shotgun (WGS) entry which is preliminary data.</text>
</comment>
<dbReference type="EMBL" id="PKPP01022637">
    <property type="protein sequence ID" value="PWA34442.1"/>
    <property type="molecule type" value="Genomic_DNA"/>
</dbReference>
<reference evidence="1 2" key="1">
    <citation type="journal article" date="2018" name="Mol. Plant">
        <title>The genome of Artemisia annua provides insight into the evolution of Asteraceae family and artemisinin biosynthesis.</title>
        <authorList>
            <person name="Shen Q."/>
            <person name="Zhang L."/>
            <person name="Liao Z."/>
            <person name="Wang S."/>
            <person name="Yan T."/>
            <person name="Shi P."/>
            <person name="Liu M."/>
            <person name="Fu X."/>
            <person name="Pan Q."/>
            <person name="Wang Y."/>
            <person name="Lv Z."/>
            <person name="Lu X."/>
            <person name="Zhang F."/>
            <person name="Jiang W."/>
            <person name="Ma Y."/>
            <person name="Chen M."/>
            <person name="Hao X."/>
            <person name="Li L."/>
            <person name="Tang Y."/>
            <person name="Lv G."/>
            <person name="Zhou Y."/>
            <person name="Sun X."/>
            <person name="Brodelius P.E."/>
            <person name="Rose J.K.C."/>
            <person name="Tang K."/>
        </authorList>
    </citation>
    <scope>NUCLEOTIDE SEQUENCE [LARGE SCALE GENOMIC DNA]</scope>
    <source>
        <strain evidence="2">cv. Huhao1</strain>
        <tissue evidence="1">Leaf</tissue>
    </source>
</reference>
<name>A0A2U1KCE5_ARTAN</name>
<protein>
    <submittedName>
        <fullName evidence="1">Myosin heavy chain, non-muscle</fullName>
    </submittedName>
</protein>
<organism evidence="1 2">
    <name type="scientific">Artemisia annua</name>
    <name type="common">Sweet wormwood</name>
    <dbReference type="NCBI Taxonomy" id="35608"/>
    <lineage>
        <taxon>Eukaryota</taxon>
        <taxon>Viridiplantae</taxon>
        <taxon>Streptophyta</taxon>
        <taxon>Embryophyta</taxon>
        <taxon>Tracheophyta</taxon>
        <taxon>Spermatophyta</taxon>
        <taxon>Magnoliopsida</taxon>
        <taxon>eudicotyledons</taxon>
        <taxon>Gunneridae</taxon>
        <taxon>Pentapetalae</taxon>
        <taxon>asterids</taxon>
        <taxon>campanulids</taxon>
        <taxon>Asterales</taxon>
        <taxon>Asteraceae</taxon>
        <taxon>Asteroideae</taxon>
        <taxon>Anthemideae</taxon>
        <taxon>Artemisiinae</taxon>
        <taxon>Artemisia</taxon>
    </lineage>
</organism>
<evidence type="ECO:0000313" key="1">
    <source>
        <dbReference type="EMBL" id="PWA34442.1"/>
    </source>
</evidence>
<proteinExistence type="predicted"/>
<dbReference type="OrthoDB" id="620544at2759"/>
<dbReference type="PANTHER" id="PTHR48459:SF1">
    <property type="entry name" value="CUE DOMAIN-CONTAINING PROTEIN"/>
    <property type="match status" value="1"/>
</dbReference>
<dbReference type="PANTHER" id="PTHR48459">
    <property type="entry name" value="CUE DOMAIN-CONTAINING PROTEIN"/>
    <property type="match status" value="1"/>
</dbReference>